<reference evidence="7 8" key="1">
    <citation type="journal article" date="2016" name="Gut Pathog.">
        <title>Whole genome sequencing of "Faecalibaculum rodentium" ALO17, isolated from C57BL/6J laboratory mouse feces.</title>
        <authorList>
            <person name="Lim S."/>
            <person name="Chang D.H."/>
            <person name="Ahn S."/>
            <person name="Kim B.C."/>
        </authorList>
    </citation>
    <scope>NUCLEOTIDE SEQUENCE [LARGE SCALE GENOMIC DNA]</scope>
    <source>
        <strain evidence="7 8">Alo17</strain>
    </source>
</reference>
<dbReference type="GO" id="GO:0070043">
    <property type="term" value="F:rRNA (guanine-N7-)-methyltransferase activity"/>
    <property type="evidence" value="ECO:0007669"/>
    <property type="project" value="UniProtKB-UniRule"/>
</dbReference>
<keyword evidence="4 6" id="KW-0808">Transferase</keyword>
<dbReference type="Gene3D" id="3.40.50.150">
    <property type="entry name" value="Vaccinia Virus protein VP39"/>
    <property type="match status" value="1"/>
</dbReference>
<dbReference type="SUPFAM" id="SSF53335">
    <property type="entry name" value="S-adenosyl-L-methionine-dependent methyltransferases"/>
    <property type="match status" value="1"/>
</dbReference>
<feature type="binding site" evidence="6">
    <location>
        <position position="142"/>
    </location>
    <ligand>
        <name>S-adenosyl-L-methionine</name>
        <dbReference type="ChEBI" id="CHEBI:59789"/>
    </ligand>
</feature>
<feature type="binding site" evidence="6">
    <location>
        <position position="79"/>
    </location>
    <ligand>
        <name>S-adenosyl-L-methionine</name>
        <dbReference type="ChEBI" id="CHEBI:59789"/>
    </ligand>
</feature>
<dbReference type="GeneID" id="78479232"/>
<dbReference type="GO" id="GO:0005829">
    <property type="term" value="C:cytosol"/>
    <property type="evidence" value="ECO:0007669"/>
    <property type="project" value="TreeGrafter"/>
</dbReference>
<keyword evidence="5 6" id="KW-0949">S-adenosyl-L-methionine</keyword>
<dbReference type="Pfam" id="PF02527">
    <property type="entry name" value="GidB"/>
    <property type="match status" value="1"/>
</dbReference>
<protein>
    <recommendedName>
        <fullName evidence="6">Ribosomal RNA small subunit methyltransferase G</fullName>
        <ecNumber evidence="6">2.1.1.-</ecNumber>
    </recommendedName>
    <alternativeName>
        <fullName evidence="6">16S rRNA 7-methylguanosine methyltransferase</fullName>
        <shortName evidence="6">16S rRNA m7G methyltransferase</shortName>
    </alternativeName>
</protein>
<proteinExistence type="inferred from homology"/>
<dbReference type="AlphaFoldDB" id="A0A140DZ29"/>
<dbReference type="Proteomes" id="UP000069771">
    <property type="component" value="Chromosome"/>
</dbReference>
<evidence type="ECO:0000313" key="8">
    <source>
        <dbReference type="Proteomes" id="UP000069771"/>
    </source>
</evidence>
<evidence type="ECO:0000256" key="1">
    <source>
        <dbReference type="ARBA" id="ARBA00022490"/>
    </source>
</evidence>
<dbReference type="NCBIfam" id="TIGR00138">
    <property type="entry name" value="rsmG_gidB"/>
    <property type="match status" value="1"/>
</dbReference>
<evidence type="ECO:0000313" key="7">
    <source>
        <dbReference type="EMBL" id="AMK55906.1"/>
    </source>
</evidence>
<accession>A0A140DZ29</accession>
<dbReference type="PANTHER" id="PTHR31760:SF0">
    <property type="entry name" value="S-ADENOSYL-L-METHIONINE-DEPENDENT METHYLTRANSFERASES SUPERFAMILY PROTEIN"/>
    <property type="match status" value="1"/>
</dbReference>
<dbReference type="KEGG" id="fro:AALO17_27720"/>
<dbReference type="InterPro" id="IPR003682">
    <property type="entry name" value="rRNA_ssu_MeTfrase_G"/>
</dbReference>
<organism evidence="7 8">
    <name type="scientific">Faecalibaculum rodentium</name>
    <dbReference type="NCBI Taxonomy" id="1702221"/>
    <lineage>
        <taxon>Bacteria</taxon>
        <taxon>Bacillati</taxon>
        <taxon>Bacillota</taxon>
        <taxon>Erysipelotrichia</taxon>
        <taxon>Erysipelotrichales</taxon>
        <taxon>Erysipelotrichaceae</taxon>
        <taxon>Faecalibaculum</taxon>
    </lineage>
</organism>
<dbReference type="EC" id="2.1.1.-" evidence="6"/>
<comment type="caution">
    <text evidence="6">Lacks conserved residue(s) required for the propagation of feature annotation.</text>
</comment>
<evidence type="ECO:0000256" key="3">
    <source>
        <dbReference type="ARBA" id="ARBA00022603"/>
    </source>
</evidence>
<gene>
    <name evidence="6" type="primary">rsmG</name>
    <name evidence="7" type="ORF">AALO17_27720</name>
</gene>
<dbReference type="InterPro" id="IPR029063">
    <property type="entry name" value="SAM-dependent_MTases_sf"/>
</dbReference>
<dbReference type="RefSeq" id="WP_067559960.1">
    <property type="nucleotide sequence ID" value="NZ_CAOKZT010000002.1"/>
</dbReference>
<dbReference type="EMBL" id="CP011391">
    <property type="protein sequence ID" value="AMK55906.1"/>
    <property type="molecule type" value="Genomic_DNA"/>
</dbReference>
<comment type="subcellular location">
    <subcellularLocation>
        <location evidence="6">Cytoplasm</location>
    </subcellularLocation>
</comment>
<comment type="function">
    <text evidence="6">Specifically methylates the N7 position of a guanine in 16S rRNA.</text>
</comment>
<keyword evidence="8" id="KW-1185">Reference proteome</keyword>
<keyword evidence="1 6" id="KW-0963">Cytoplasm</keyword>
<dbReference type="HAMAP" id="MF_00074">
    <property type="entry name" value="16SrRNA_methyltr_G"/>
    <property type="match status" value="1"/>
</dbReference>
<evidence type="ECO:0000256" key="2">
    <source>
        <dbReference type="ARBA" id="ARBA00022552"/>
    </source>
</evidence>
<dbReference type="PATRIC" id="fig|1702221.3.peg.2700"/>
<name>A0A140DZ29_9FIRM</name>
<keyword evidence="2 6" id="KW-0698">rRNA processing</keyword>
<dbReference type="STRING" id="1702221.AALO17_27720"/>
<dbReference type="OrthoDB" id="9808773at2"/>
<dbReference type="FunFam" id="3.40.50.150:FF:000041">
    <property type="entry name" value="Ribosomal RNA small subunit methyltransferase G"/>
    <property type="match status" value="1"/>
</dbReference>
<sequence length="237" mass="26391">MTEHEFRTACAENGILLDDAQMQQFRTYTDLLIEWNRKMNLTAITDPEQIWEKHYLDSILPFSGLDIHTLADVGTGAGFPGIPVKITWPQIRVTLVEPLKKRCRFLEAVKEALHLEDLEICPERAEEFAAGHRDAFDAVCSRAVARLSILLELTAPLAKPGGLVIALKGPGAAAELRAAAPALEALHLKLLKETDTSLSAGERVNLYFEKQGPTPADYPRNFGQIKKHPLEDTTWQK</sequence>
<feature type="binding site" evidence="6">
    <location>
        <position position="74"/>
    </location>
    <ligand>
        <name>S-adenosyl-L-methionine</name>
        <dbReference type="ChEBI" id="CHEBI:59789"/>
    </ligand>
</feature>
<evidence type="ECO:0000256" key="5">
    <source>
        <dbReference type="ARBA" id="ARBA00022691"/>
    </source>
</evidence>
<keyword evidence="3 6" id="KW-0489">Methyltransferase</keyword>
<dbReference type="PANTHER" id="PTHR31760">
    <property type="entry name" value="S-ADENOSYL-L-METHIONINE-DEPENDENT METHYLTRANSFERASES SUPERFAMILY PROTEIN"/>
    <property type="match status" value="1"/>
</dbReference>
<comment type="similarity">
    <text evidence="6">Belongs to the methyltransferase superfamily. RNA methyltransferase RsmG family.</text>
</comment>
<evidence type="ECO:0000256" key="6">
    <source>
        <dbReference type="HAMAP-Rule" id="MF_00074"/>
    </source>
</evidence>
<feature type="binding site" evidence="6">
    <location>
        <begin position="125"/>
        <end position="126"/>
    </location>
    <ligand>
        <name>S-adenosyl-L-methionine</name>
        <dbReference type="ChEBI" id="CHEBI:59789"/>
    </ligand>
</feature>
<evidence type="ECO:0000256" key="4">
    <source>
        <dbReference type="ARBA" id="ARBA00022679"/>
    </source>
</evidence>